<evidence type="ECO:0000313" key="3">
    <source>
        <dbReference type="Proteomes" id="UP001556367"/>
    </source>
</evidence>
<sequence length="219" mass="23927">MIWLEGSQIGTSQTMWSMSTCTINGESNTSDIDDQHLLSIESSTRYHGVISKVLLRTDRNLSTGDAFRIDHTPHRVGVDLGIPLDIANRRDSPAWYLYRVTLSNPNIFPDLDLVSSDRLSRDLGFLAIAIMTKLPRPRRRYPAGRRVPPRLSVGSQAITPMPGVPIAQVNFAFGNPSNINAGGGTFVSGNGPGTTQNNSGGTFNDVSRDLLWETPGYQA</sequence>
<proteinExistence type="predicted"/>
<accession>A0ABR3JQ43</accession>
<dbReference type="Proteomes" id="UP001556367">
    <property type="component" value="Unassembled WGS sequence"/>
</dbReference>
<reference evidence="3" key="1">
    <citation type="submission" date="2024-06" db="EMBL/GenBank/DDBJ databases">
        <title>Multi-omics analyses provide insights into the biosynthesis of the anticancer antibiotic pleurotin in Hohenbuehelia grisea.</title>
        <authorList>
            <person name="Weaver J.A."/>
            <person name="Alberti F."/>
        </authorList>
    </citation>
    <scope>NUCLEOTIDE SEQUENCE [LARGE SCALE GENOMIC DNA]</scope>
    <source>
        <strain evidence="3">T-177</strain>
    </source>
</reference>
<name>A0ABR3JQ43_9AGAR</name>
<keyword evidence="3" id="KW-1185">Reference proteome</keyword>
<comment type="caution">
    <text evidence="2">The sequence shown here is derived from an EMBL/GenBank/DDBJ whole genome shotgun (WGS) entry which is preliminary data.</text>
</comment>
<dbReference type="EMBL" id="JASNQZ010000004">
    <property type="protein sequence ID" value="KAL0957882.1"/>
    <property type="molecule type" value="Genomic_DNA"/>
</dbReference>
<feature type="region of interest" description="Disordered" evidence="1">
    <location>
        <begin position="184"/>
        <end position="207"/>
    </location>
</feature>
<feature type="compositionally biased region" description="Polar residues" evidence="1">
    <location>
        <begin position="193"/>
        <end position="205"/>
    </location>
</feature>
<evidence type="ECO:0000256" key="1">
    <source>
        <dbReference type="SAM" id="MobiDB-lite"/>
    </source>
</evidence>
<protein>
    <submittedName>
        <fullName evidence="2">Uncharacterized protein</fullName>
    </submittedName>
</protein>
<organism evidence="2 3">
    <name type="scientific">Hohenbuehelia grisea</name>
    <dbReference type="NCBI Taxonomy" id="104357"/>
    <lineage>
        <taxon>Eukaryota</taxon>
        <taxon>Fungi</taxon>
        <taxon>Dikarya</taxon>
        <taxon>Basidiomycota</taxon>
        <taxon>Agaricomycotina</taxon>
        <taxon>Agaricomycetes</taxon>
        <taxon>Agaricomycetidae</taxon>
        <taxon>Agaricales</taxon>
        <taxon>Pleurotineae</taxon>
        <taxon>Pleurotaceae</taxon>
        <taxon>Hohenbuehelia</taxon>
    </lineage>
</organism>
<evidence type="ECO:0000313" key="2">
    <source>
        <dbReference type="EMBL" id="KAL0957882.1"/>
    </source>
</evidence>
<gene>
    <name evidence="2" type="ORF">HGRIS_000065</name>
</gene>